<dbReference type="InterPro" id="IPR039935">
    <property type="entry name" value="YML079W-like"/>
</dbReference>
<dbReference type="SUPFAM" id="SSF51182">
    <property type="entry name" value="RmlC-like cupins"/>
    <property type="match status" value="1"/>
</dbReference>
<organism evidence="2 3">
    <name type="scientific">Sphingomonas gellani</name>
    <dbReference type="NCBI Taxonomy" id="1166340"/>
    <lineage>
        <taxon>Bacteria</taxon>
        <taxon>Pseudomonadati</taxon>
        <taxon>Pseudomonadota</taxon>
        <taxon>Alphaproteobacteria</taxon>
        <taxon>Sphingomonadales</taxon>
        <taxon>Sphingomonadaceae</taxon>
        <taxon>Sphingomonas</taxon>
    </lineage>
</organism>
<dbReference type="RefSeq" id="WP_093666948.1">
    <property type="nucleotide sequence ID" value="NZ_FOCF01000011.1"/>
</dbReference>
<name>A0A1H8J192_9SPHN</name>
<dbReference type="Gene3D" id="2.60.120.10">
    <property type="entry name" value="Jelly Rolls"/>
    <property type="match status" value="1"/>
</dbReference>
<dbReference type="InterPro" id="IPR014710">
    <property type="entry name" value="RmlC-like_jellyroll"/>
</dbReference>
<dbReference type="OrthoDB" id="9798288at2"/>
<dbReference type="AlphaFoldDB" id="A0A1H8J192"/>
<feature type="domain" description="DUF985" evidence="1">
    <location>
        <begin position="11"/>
        <end position="139"/>
    </location>
</feature>
<dbReference type="PANTHER" id="PTHR33387">
    <property type="entry name" value="RMLC-LIKE JELLY ROLL FOLD PROTEIN"/>
    <property type="match status" value="1"/>
</dbReference>
<sequence>MGAEGETDAGQLIAQLGLSAHPEGGWYRETWRADADAGVRAGATAILFLLEAGQRSHWHRVDAAEIWLWHAGHALSLSTAADGAGPVTSVTLGPDVLAGQTPQHVIAPHHWQAAEAVNGWALVSCVVSPGFEFDGFTLAAEGWAPGG</sequence>
<dbReference type="STRING" id="1166340.SAMN05192583_3447"/>
<evidence type="ECO:0000313" key="3">
    <source>
        <dbReference type="Proteomes" id="UP000199206"/>
    </source>
</evidence>
<gene>
    <name evidence="2" type="ORF">SAMN05192583_3447</name>
</gene>
<dbReference type="EMBL" id="FOCF01000011">
    <property type="protein sequence ID" value="SEN73738.1"/>
    <property type="molecule type" value="Genomic_DNA"/>
</dbReference>
<dbReference type="CDD" id="cd06121">
    <property type="entry name" value="cupin_YML079wp"/>
    <property type="match status" value="1"/>
</dbReference>
<dbReference type="PANTHER" id="PTHR33387:SF3">
    <property type="entry name" value="DUF985 DOMAIN-CONTAINING PROTEIN"/>
    <property type="match status" value="1"/>
</dbReference>
<reference evidence="3" key="1">
    <citation type="submission" date="2016-10" db="EMBL/GenBank/DDBJ databases">
        <authorList>
            <person name="Varghese N."/>
            <person name="Submissions S."/>
        </authorList>
    </citation>
    <scope>NUCLEOTIDE SEQUENCE [LARGE SCALE GENOMIC DNA]</scope>
    <source>
        <strain evidence="3">S6-262</strain>
    </source>
</reference>
<dbReference type="Pfam" id="PF06172">
    <property type="entry name" value="Cupin_5"/>
    <property type="match status" value="1"/>
</dbReference>
<evidence type="ECO:0000313" key="2">
    <source>
        <dbReference type="EMBL" id="SEN73738.1"/>
    </source>
</evidence>
<dbReference type="InterPro" id="IPR009327">
    <property type="entry name" value="Cupin_DUF985"/>
</dbReference>
<protein>
    <recommendedName>
        <fullName evidence="1">DUF985 domain-containing protein</fullName>
    </recommendedName>
</protein>
<dbReference type="Proteomes" id="UP000199206">
    <property type="component" value="Unassembled WGS sequence"/>
</dbReference>
<evidence type="ECO:0000259" key="1">
    <source>
        <dbReference type="Pfam" id="PF06172"/>
    </source>
</evidence>
<accession>A0A1H8J192</accession>
<keyword evidence="3" id="KW-1185">Reference proteome</keyword>
<proteinExistence type="predicted"/>
<dbReference type="InterPro" id="IPR011051">
    <property type="entry name" value="RmlC_Cupin_sf"/>
</dbReference>